<proteinExistence type="predicted"/>
<gene>
    <name evidence="1" type="ORF">RHMOL_Rhmol01G0358600</name>
</gene>
<organism evidence="1 2">
    <name type="scientific">Rhododendron molle</name>
    <name type="common">Chinese azalea</name>
    <name type="synonym">Azalea mollis</name>
    <dbReference type="NCBI Taxonomy" id="49168"/>
    <lineage>
        <taxon>Eukaryota</taxon>
        <taxon>Viridiplantae</taxon>
        <taxon>Streptophyta</taxon>
        <taxon>Embryophyta</taxon>
        <taxon>Tracheophyta</taxon>
        <taxon>Spermatophyta</taxon>
        <taxon>Magnoliopsida</taxon>
        <taxon>eudicotyledons</taxon>
        <taxon>Gunneridae</taxon>
        <taxon>Pentapetalae</taxon>
        <taxon>asterids</taxon>
        <taxon>Ericales</taxon>
        <taxon>Ericaceae</taxon>
        <taxon>Ericoideae</taxon>
        <taxon>Rhodoreae</taxon>
        <taxon>Rhododendron</taxon>
    </lineage>
</organism>
<comment type="caution">
    <text evidence="1">The sequence shown here is derived from an EMBL/GenBank/DDBJ whole genome shotgun (WGS) entry which is preliminary data.</text>
</comment>
<protein>
    <submittedName>
        <fullName evidence="1">Uncharacterized protein</fullName>
    </submittedName>
</protein>
<dbReference type="Proteomes" id="UP001062846">
    <property type="component" value="Chromosome 1"/>
</dbReference>
<name>A0ACC0Q9T4_RHOML</name>
<evidence type="ECO:0000313" key="1">
    <source>
        <dbReference type="EMBL" id="KAI8574495.1"/>
    </source>
</evidence>
<keyword evidence="2" id="KW-1185">Reference proteome</keyword>
<evidence type="ECO:0000313" key="2">
    <source>
        <dbReference type="Proteomes" id="UP001062846"/>
    </source>
</evidence>
<sequence>MNTMRAEDPNYGSIPQRPAGPPFAAAYRPTPPGAPQTTTPFLSSGPVDGSEASGFGPTQTLNSNSPSMPPPPSSYGPPAAVPSQRFPTPRFSSTAQPPPLRPSPPGQPVFTSPFKPPGVHLPSPPVSLHQPHIPLVPMGSPPQSVSHLPSRMSGPQPFQSTFPGYPSKPSAVLTQPPPVQPAPFVTHQGGYGPPPPATSAHLLSHQRGYVHPPLVAQMQHQGSGPPMGTLQGLTEDFSSLSLASIPGSLDPGLDSKVLPRPLDGDMEPVSLAEMYPMNCHSRYLRLTTSAIPNSSSLVSKWQLPLGAVVCPLAEAPDGEEVPILNFSPTGIVRCRRCRTYVNPYVTFTDGGRKWRCNICSLLNDVPGDYFAHLDAGGRRVDLNERPELTKGSVEFIAPAEYMVRAPMPPLYFFLIDVSISAIRSGMLEVVAQTIKSCLDRLPGFPRTQIGFITFDSSIQFYNMKASKASSSLMQPQMMVVSDLDDIFVPLPDDLLVNLSESRSVVDAFLDSLPSMFQDNVNVESAFGPALKAAFMVMHKLGGKLLIFQNTLPSLGVGRLRLHGDDLRAYGTDKEQALRMPEDPFYKQMAADCTKYQIAVNVYAFSDKYTDIASLGTLAKYTGGQVYYYPSFQSSIHKEKLRHELARDLTRETAWESVLRIRCGKGVKFTSYHGNFMLRSTDLLALPAVDCDKAYAMQLGLEEALLTAQTVYFQVALLYPLTYMSKNFNSPITPIEKTLSYKLEEARNSVQQRIVKALREYRNLYAVQHRLGGRMIYPESLKLLPLYGLALCKSTPLRGGYADAQLDERCAAGYTMMSLPVKNLLKLLYPSLVRVDEYLLKASSQADELDTSRLPVTAQSLDSRGLYIYDDGLHFVIWFGKMLPPDVAMNLLGGDFATDLSKVNLCVRDSELSRKLMKILKKFREIDPSYYQLCHLVRQGEQPREGFFLLQNLVEDQVGGMNGYVDWILQIHRQVQQNA</sequence>
<reference evidence="1" key="1">
    <citation type="submission" date="2022-02" db="EMBL/GenBank/DDBJ databases">
        <title>Plant Genome Project.</title>
        <authorList>
            <person name="Zhang R.-G."/>
        </authorList>
    </citation>
    <scope>NUCLEOTIDE SEQUENCE</scope>
    <source>
        <strain evidence="1">AT1</strain>
    </source>
</reference>
<dbReference type="EMBL" id="CM046388">
    <property type="protein sequence ID" value="KAI8574495.1"/>
    <property type="molecule type" value="Genomic_DNA"/>
</dbReference>
<accession>A0ACC0Q9T4</accession>